<dbReference type="PANTHER" id="PTHR22663">
    <property type="entry name" value="RING FINGER PROTEIN NARYA-RELATED"/>
    <property type="match status" value="1"/>
</dbReference>
<dbReference type="GO" id="GO:0007131">
    <property type="term" value="P:reciprocal meiotic recombination"/>
    <property type="evidence" value="ECO:0007669"/>
    <property type="project" value="InterPro"/>
</dbReference>
<accession>A0AAD5L269</accession>
<dbReference type="InterPro" id="IPR042123">
    <property type="entry name" value="Zip3/RNF212-like"/>
</dbReference>
<feature type="coiled-coil region" evidence="2">
    <location>
        <begin position="116"/>
        <end position="157"/>
    </location>
</feature>
<gene>
    <name evidence="4" type="ORF">GHT06_011126</name>
</gene>
<sequence length="341" mass="39055">MDWIHCNDCFKQPYSSPNTLFVLTSCARIQCSDCNSSKSCINRDCKPCKSQNYNAVPLDESIPSAVEDFFRDPLDHLKRFLKVYDFQRNHRDQLLKRQTEQQKQVAAQTTQWQRTTTDLQSQVQKYRSEVQDTKEENMALKLKIKELENTLAKERRSVAPDLYQNIRNHQADPKKRTAPTPSTGDRASDERNMISWQQKVPGIPTNPPDRPGPIRQRYVPSQQHQPYKSRVPHQFLNVETPAYFPSYSSTPAAVARPSVTAATPKNTLSSFPTPIVHRPRQSVMAPPMPIQVPKQHISDSSQLHSAQQRKRAGSYNNRVYAFMSEAARQALTPEPLQAKKL</sequence>
<evidence type="ECO:0000256" key="3">
    <source>
        <dbReference type="SAM" id="MobiDB-lite"/>
    </source>
</evidence>
<evidence type="ECO:0000313" key="4">
    <source>
        <dbReference type="EMBL" id="KAI9563662.1"/>
    </source>
</evidence>
<dbReference type="GO" id="GO:0000795">
    <property type="term" value="C:synaptonemal complex"/>
    <property type="evidence" value="ECO:0007669"/>
    <property type="project" value="InterPro"/>
</dbReference>
<proteinExistence type="predicted"/>
<evidence type="ECO:0000313" key="5">
    <source>
        <dbReference type="Proteomes" id="UP000820818"/>
    </source>
</evidence>
<dbReference type="GO" id="GO:0016925">
    <property type="term" value="P:protein sumoylation"/>
    <property type="evidence" value="ECO:0007669"/>
    <property type="project" value="TreeGrafter"/>
</dbReference>
<comment type="caution">
    <text evidence="4">The sequence shown here is derived from an EMBL/GenBank/DDBJ whole genome shotgun (WGS) entry which is preliminary data.</text>
</comment>
<keyword evidence="1" id="KW-0469">Meiosis</keyword>
<protein>
    <recommendedName>
        <fullName evidence="6">RING-type domain-containing protein</fullName>
    </recommendedName>
</protein>
<dbReference type="GO" id="GO:0007129">
    <property type="term" value="P:homologous chromosome pairing at meiosis"/>
    <property type="evidence" value="ECO:0007669"/>
    <property type="project" value="TreeGrafter"/>
</dbReference>
<dbReference type="EMBL" id="WJBH02000002">
    <property type="protein sequence ID" value="KAI9563662.1"/>
    <property type="molecule type" value="Genomic_DNA"/>
</dbReference>
<dbReference type="AlphaFoldDB" id="A0AAD5L269"/>
<feature type="region of interest" description="Disordered" evidence="3">
    <location>
        <begin position="164"/>
        <end position="191"/>
    </location>
</feature>
<evidence type="ECO:0000256" key="1">
    <source>
        <dbReference type="ARBA" id="ARBA00023254"/>
    </source>
</evidence>
<reference evidence="4 5" key="1">
    <citation type="submission" date="2022-05" db="EMBL/GenBank/DDBJ databases">
        <title>A multi-omics perspective on studying reproductive biology in Daphnia sinensis.</title>
        <authorList>
            <person name="Jia J."/>
        </authorList>
    </citation>
    <scope>NUCLEOTIDE SEQUENCE [LARGE SCALE GENOMIC DNA]</scope>
    <source>
        <strain evidence="4 5">WSL</strain>
    </source>
</reference>
<dbReference type="Proteomes" id="UP000820818">
    <property type="component" value="Linkage Group LG2"/>
</dbReference>
<keyword evidence="2" id="KW-0175">Coiled coil</keyword>
<evidence type="ECO:0000256" key="2">
    <source>
        <dbReference type="SAM" id="Coils"/>
    </source>
</evidence>
<keyword evidence="5" id="KW-1185">Reference proteome</keyword>
<evidence type="ECO:0008006" key="6">
    <source>
        <dbReference type="Google" id="ProtNLM"/>
    </source>
</evidence>
<dbReference type="PANTHER" id="PTHR22663:SF17">
    <property type="entry name" value="RING FINGER PROTEIN NARYA-RELATED"/>
    <property type="match status" value="1"/>
</dbReference>
<name>A0AAD5L269_9CRUS</name>
<dbReference type="GO" id="GO:0019789">
    <property type="term" value="F:SUMO transferase activity"/>
    <property type="evidence" value="ECO:0007669"/>
    <property type="project" value="InterPro"/>
</dbReference>
<organism evidence="4 5">
    <name type="scientific">Daphnia sinensis</name>
    <dbReference type="NCBI Taxonomy" id="1820382"/>
    <lineage>
        <taxon>Eukaryota</taxon>
        <taxon>Metazoa</taxon>
        <taxon>Ecdysozoa</taxon>
        <taxon>Arthropoda</taxon>
        <taxon>Crustacea</taxon>
        <taxon>Branchiopoda</taxon>
        <taxon>Diplostraca</taxon>
        <taxon>Cladocera</taxon>
        <taxon>Anomopoda</taxon>
        <taxon>Daphniidae</taxon>
        <taxon>Daphnia</taxon>
        <taxon>Daphnia similis group</taxon>
    </lineage>
</organism>